<evidence type="ECO:0000313" key="4">
    <source>
        <dbReference type="Proteomes" id="UP001190091"/>
    </source>
</evidence>
<keyword evidence="1" id="KW-0812">Transmembrane</keyword>
<dbReference type="EMBL" id="CAUZHL010000005">
    <property type="protein sequence ID" value="CAK1213923.1"/>
    <property type="molecule type" value="Genomic_DNA"/>
</dbReference>
<feature type="transmembrane region" description="Helical" evidence="1">
    <location>
        <begin position="49"/>
        <end position="68"/>
    </location>
</feature>
<keyword evidence="1" id="KW-0472">Membrane</keyword>
<organism evidence="3 4">
    <name type="scientific">Escherichia coli</name>
    <dbReference type="NCBI Taxonomy" id="562"/>
    <lineage>
        <taxon>Bacteria</taxon>
        <taxon>Pseudomonadati</taxon>
        <taxon>Pseudomonadota</taxon>
        <taxon>Gammaproteobacteria</taxon>
        <taxon>Enterobacterales</taxon>
        <taxon>Enterobacteriaceae</taxon>
        <taxon>Escherichia</taxon>
    </lineage>
</organism>
<proteinExistence type="predicted"/>
<sequence length="223" mass="23681">MYSGVMAFAAASTGTPIAALSGAAAYNATMAAIGGGSLAAGGMGMAGGAMVLGTAVAAPLIAIAGWAYDRHATKALENAHQCACDVERAVKKMNLAREHFAKVNQYVDEILAALNRMHAVFIKHYFEPLKSMHSVITAQQDISVSDEVIVLIDHGYSLAAIMTDIITTPLFKPRKQENGEAVIKDNVIEMETDDNGMNVINKEELDDVLASSVVKFDDFSSRS</sequence>
<protein>
    <recommendedName>
        <fullName evidence="5">Chemotaxis protein</fullName>
    </recommendedName>
</protein>
<feature type="chain" id="PRO_5042195615" description="Chemotaxis protein" evidence="2">
    <location>
        <begin position="19"/>
        <end position="223"/>
    </location>
</feature>
<evidence type="ECO:0000256" key="2">
    <source>
        <dbReference type="SAM" id="SignalP"/>
    </source>
</evidence>
<comment type="caution">
    <text evidence="3">The sequence shown here is derived from an EMBL/GenBank/DDBJ whole genome shotgun (WGS) entry which is preliminary data.</text>
</comment>
<keyword evidence="1" id="KW-1133">Transmembrane helix</keyword>
<evidence type="ECO:0000313" key="3">
    <source>
        <dbReference type="EMBL" id="CAK1213923.1"/>
    </source>
</evidence>
<dbReference type="AlphaFoldDB" id="A0AAD2JSH7"/>
<dbReference type="Proteomes" id="UP001190091">
    <property type="component" value="Unassembled WGS sequence"/>
</dbReference>
<reference evidence="3" key="1">
    <citation type="submission" date="2023-10" db="EMBL/GenBank/DDBJ databases">
        <authorList>
            <person name="Leclercq S."/>
        </authorList>
    </citation>
    <scope>NUCLEOTIDE SEQUENCE</scope>
    <source>
        <strain evidence="3">F848</strain>
    </source>
</reference>
<evidence type="ECO:0000256" key="1">
    <source>
        <dbReference type="SAM" id="Phobius"/>
    </source>
</evidence>
<keyword evidence="2" id="KW-0732">Signal</keyword>
<name>A0AAD2JSH7_ECOLX</name>
<feature type="signal peptide" evidence="2">
    <location>
        <begin position="1"/>
        <end position="18"/>
    </location>
</feature>
<gene>
    <name evidence="3" type="ORF">FGAF848_39060</name>
</gene>
<evidence type="ECO:0008006" key="5">
    <source>
        <dbReference type="Google" id="ProtNLM"/>
    </source>
</evidence>
<accession>A0AAD2JSH7</accession>